<gene>
    <name evidence="2" type="ORF">ACH5RR_009196</name>
</gene>
<evidence type="ECO:0000313" key="2">
    <source>
        <dbReference type="EMBL" id="KAL3529874.1"/>
    </source>
</evidence>
<feature type="compositionally biased region" description="Acidic residues" evidence="1">
    <location>
        <begin position="41"/>
        <end position="67"/>
    </location>
</feature>
<feature type="region of interest" description="Disordered" evidence="1">
    <location>
        <begin position="32"/>
        <end position="67"/>
    </location>
</feature>
<protein>
    <submittedName>
        <fullName evidence="2">Uncharacterized protein</fullName>
    </submittedName>
</protein>
<evidence type="ECO:0000313" key="3">
    <source>
        <dbReference type="Proteomes" id="UP001630127"/>
    </source>
</evidence>
<comment type="caution">
    <text evidence="2">The sequence shown here is derived from an EMBL/GenBank/DDBJ whole genome shotgun (WGS) entry which is preliminary data.</text>
</comment>
<keyword evidence="3" id="KW-1185">Reference proteome</keyword>
<dbReference type="Proteomes" id="UP001630127">
    <property type="component" value="Unassembled WGS sequence"/>
</dbReference>
<reference evidence="2 3" key="1">
    <citation type="submission" date="2024-11" db="EMBL/GenBank/DDBJ databases">
        <title>A near-complete genome assembly of Cinchona calisaya.</title>
        <authorList>
            <person name="Lian D.C."/>
            <person name="Zhao X.W."/>
            <person name="Wei L."/>
        </authorList>
    </citation>
    <scope>NUCLEOTIDE SEQUENCE [LARGE SCALE GENOMIC DNA]</scope>
    <source>
        <tissue evidence="2">Nenye</tissue>
    </source>
</reference>
<accession>A0ABD3ADQ0</accession>
<dbReference type="AlphaFoldDB" id="A0ABD3ADQ0"/>
<sequence length="67" mass="7542">MEAEERVLGGEYGVVLMNIELRIQELNDHLNPPALVPSNDDGVEEDPVEEDPVEVLEEEEQVIVEDN</sequence>
<proteinExistence type="predicted"/>
<evidence type="ECO:0000256" key="1">
    <source>
        <dbReference type="SAM" id="MobiDB-lite"/>
    </source>
</evidence>
<organism evidence="2 3">
    <name type="scientific">Cinchona calisaya</name>
    <dbReference type="NCBI Taxonomy" id="153742"/>
    <lineage>
        <taxon>Eukaryota</taxon>
        <taxon>Viridiplantae</taxon>
        <taxon>Streptophyta</taxon>
        <taxon>Embryophyta</taxon>
        <taxon>Tracheophyta</taxon>
        <taxon>Spermatophyta</taxon>
        <taxon>Magnoliopsida</taxon>
        <taxon>eudicotyledons</taxon>
        <taxon>Gunneridae</taxon>
        <taxon>Pentapetalae</taxon>
        <taxon>asterids</taxon>
        <taxon>lamiids</taxon>
        <taxon>Gentianales</taxon>
        <taxon>Rubiaceae</taxon>
        <taxon>Cinchonoideae</taxon>
        <taxon>Cinchoneae</taxon>
        <taxon>Cinchona</taxon>
    </lineage>
</organism>
<name>A0ABD3ADQ0_9GENT</name>
<dbReference type="EMBL" id="JBJUIK010000004">
    <property type="protein sequence ID" value="KAL3529874.1"/>
    <property type="molecule type" value="Genomic_DNA"/>
</dbReference>